<keyword evidence="7" id="KW-1185">Reference proteome</keyword>
<dbReference type="RefSeq" id="WP_283740403.1">
    <property type="nucleotide sequence ID" value="NZ_JASJEV010000005.1"/>
</dbReference>
<keyword evidence="3" id="KW-0010">Activator</keyword>
<protein>
    <submittedName>
        <fullName evidence="6">Helix-turn-helix domain-containing protein</fullName>
    </submittedName>
</protein>
<dbReference type="InterPro" id="IPR020449">
    <property type="entry name" value="Tscrpt_reg_AraC-type_HTH"/>
</dbReference>
<dbReference type="CDD" id="cd06999">
    <property type="entry name" value="cupin_HpaA-like_N"/>
    <property type="match status" value="1"/>
</dbReference>
<evidence type="ECO:0000313" key="7">
    <source>
        <dbReference type="Proteomes" id="UP001321492"/>
    </source>
</evidence>
<dbReference type="SMART" id="SM00342">
    <property type="entry name" value="HTH_ARAC"/>
    <property type="match status" value="1"/>
</dbReference>
<dbReference type="Proteomes" id="UP001321492">
    <property type="component" value="Unassembled WGS sequence"/>
</dbReference>
<sequence>MTMGVPQFHLYGEDTDDEVFDFIHVETIVARSSRHNWIIAPHRHRHLFQVLILTEGGGTATYEESEHVFAAPCVLLVPPLVVHGFRFTPGTVGHIASFTEDVVRGAAEARGNAYERLIAAAAEPVLELHDPRDADRLCGLIRDLHDERFLAREGHALAMRALVTLIAIEVGRLKLAAARSRSTGAQAPVERSHPVVDQLKGLIEDHYRHERQIGFYAARLAMTPDRLNDHVKRIAGVTVGHLIRHRLLTEAKRQLVFTTLAASEIAYDLGFADPSHFSRFFRKHAGLTPQEFREGRRGGR</sequence>
<evidence type="ECO:0000313" key="6">
    <source>
        <dbReference type="EMBL" id="MDJ1158403.1"/>
    </source>
</evidence>
<dbReference type="PROSITE" id="PS01124">
    <property type="entry name" value="HTH_ARAC_FAMILY_2"/>
    <property type="match status" value="1"/>
</dbReference>
<dbReference type="InterPro" id="IPR018060">
    <property type="entry name" value="HTH_AraC"/>
</dbReference>
<reference evidence="6 7" key="1">
    <citation type="submission" date="2023-05" db="EMBL/GenBank/DDBJ databases">
        <title>Chelatococcus sp. nov., a moderately thermophilic bacterium isolated from hot spring microbial mat.</title>
        <authorList>
            <person name="Hu C.-J."/>
            <person name="Li W.-J."/>
        </authorList>
    </citation>
    <scope>NUCLEOTIDE SEQUENCE [LARGE SCALE GENOMIC DNA]</scope>
    <source>
        <strain evidence="6 7">SYSU G07232</strain>
    </source>
</reference>
<dbReference type="Pfam" id="PF02311">
    <property type="entry name" value="AraC_binding"/>
    <property type="match status" value="1"/>
</dbReference>
<dbReference type="PANTHER" id="PTHR43280:SF32">
    <property type="entry name" value="TRANSCRIPTIONAL REGULATORY PROTEIN"/>
    <property type="match status" value="1"/>
</dbReference>
<dbReference type="Pfam" id="PF12833">
    <property type="entry name" value="HTH_18"/>
    <property type="match status" value="1"/>
</dbReference>
<evidence type="ECO:0000256" key="4">
    <source>
        <dbReference type="ARBA" id="ARBA00023163"/>
    </source>
</evidence>
<dbReference type="PANTHER" id="PTHR43280">
    <property type="entry name" value="ARAC-FAMILY TRANSCRIPTIONAL REGULATOR"/>
    <property type="match status" value="1"/>
</dbReference>
<dbReference type="InterPro" id="IPR009057">
    <property type="entry name" value="Homeodomain-like_sf"/>
</dbReference>
<keyword evidence="2" id="KW-0238">DNA-binding</keyword>
<evidence type="ECO:0000259" key="5">
    <source>
        <dbReference type="PROSITE" id="PS01124"/>
    </source>
</evidence>
<dbReference type="EMBL" id="JASJEV010000005">
    <property type="protein sequence ID" value="MDJ1158403.1"/>
    <property type="molecule type" value="Genomic_DNA"/>
</dbReference>
<dbReference type="SUPFAM" id="SSF51215">
    <property type="entry name" value="Regulatory protein AraC"/>
    <property type="match status" value="1"/>
</dbReference>
<evidence type="ECO:0000256" key="1">
    <source>
        <dbReference type="ARBA" id="ARBA00023015"/>
    </source>
</evidence>
<dbReference type="Gene3D" id="2.60.120.10">
    <property type="entry name" value="Jelly Rolls"/>
    <property type="match status" value="1"/>
</dbReference>
<dbReference type="InterPro" id="IPR037923">
    <property type="entry name" value="HTH-like"/>
</dbReference>
<dbReference type="InterPro" id="IPR003313">
    <property type="entry name" value="AraC-bd"/>
</dbReference>
<comment type="caution">
    <text evidence="6">The sequence shown here is derived from an EMBL/GenBank/DDBJ whole genome shotgun (WGS) entry which is preliminary data.</text>
</comment>
<dbReference type="PRINTS" id="PR00032">
    <property type="entry name" value="HTHARAC"/>
</dbReference>
<keyword evidence="1" id="KW-0805">Transcription regulation</keyword>
<dbReference type="InterPro" id="IPR047264">
    <property type="entry name" value="Cupin_HpaA-like_N"/>
</dbReference>
<keyword evidence="4" id="KW-0804">Transcription</keyword>
<name>A0ABT7AGA0_9HYPH</name>
<evidence type="ECO:0000256" key="3">
    <source>
        <dbReference type="ARBA" id="ARBA00023159"/>
    </source>
</evidence>
<gene>
    <name evidence="6" type="ORF">QNA08_09175</name>
</gene>
<dbReference type="SUPFAM" id="SSF46689">
    <property type="entry name" value="Homeodomain-like"/>
    <property type="match status" value="1"/>
</dbReference>
<proteinExistence type="predicted"/>
<evidence type="ECO:0000256" key="2">
    <source>
        <dbReference type="ARBA" id="ARBA00023125"/>
    </source>
</evidence>
<accession>A0ABT7AGA0</accession>
<organism evidence="6 7">
    <name type="scientific">Chelatococcus albus</name>
    <dbReference type="NCBI Taxonomy" id="3047466"/>
    <lineage>
        <taxon>Bacteria</taxon>
        <taxon>Pseudomonadati</taxon>
        <taxon>Pseudomonadota</taxon>
        <taxon>Alphaproteobacteria</taxon>
        <taxon>Hyphomicrobiales</taxon>
        <taxon>Chelatococcaceae</taxon>
        <taxon>Chelatococcus</taxon>
    </lineage>
</organism>
<feature type="domain" description="HTH araC/xylS-type" evidence="5">
    <location>
        <begin position="197"/>
        <end position="295"/>
    </location>
</feature>
<dbReference type="Gene3D" id="1.10.10.60">
    <property type="entry name" value="Homeodomain-like"/>
    <property type="match status" value="1"/>
</dbReference>
<dbReference type="InterPro" id="IPR014710">
    <property type="entry name" value="RmlC-like_jellyroll"/>
</dbReference>